<dbReference type="InterPro" id="IPR004045">
    <property type="entry name" value="Glutathione_S-Trfase_N"/>
</dbReference>
<evidence type="ECO:0000256" key="1">
    <source>
        <dbReference type="ARBA" id="ARBA00010007"/>
    </source>
</evidence>
<dbReference type="PROSITE" id="PS50404">
    <property type="entry name" value="GST_NTER"/>
    <property type="match status" value="1"/>
</dbReference>
<keyword evidence="4" id="KW-0413">Isomerase</keyword>
<dbReference type="EMBL" id="JAKGBZ010000001">
    <property type="protein sequence ID" value="MCF3945149.1"/>
    <property type="molecule type" value="Genomic_DNA"/>
</dbReference>
<dbReference type="InterPro" id="IPR036249">
    <property type="entry name" value="Thioredoxin-like_sf"/>
</dbReference>
<evidence type="ECO:0000259" key="2">
    <source>
        <dbReference type="PROSITE" id="PS50404"/>
    </source>
</evidence>
<feature type="domain" description="GST N-terminal" evidence="2">
    <location>
        <begin position="2"/>
        <end position="84"/>
    </location>
</feature>
<dbReference type="InterPro" id="IPR005955">
    <property type="entry name" value="GST_Zeta"/>
</dbReference>
<comment type="caution">
    <text evidence="4">The sequence shown here is derived from an EMBL/GenBank/DDBJ whole genome shotgun (WGS) entry which is preliminary data.</text>
</comment>
<dbReference type="InterPro" id="IPR010987">
    <property type="entry name" value="Glutathione-S-Trfase_C-like"/>
</dbReference>
<dbReference type="NCBIfam" id="TIGR01262">
    <property type="entry name" value="maiA"/>
    <property type="match status" value="1"/>
</dbReference>
<evidence type="ECO:0000313" key="5">
    <source>
        <dbReference type="Proteomes" id="UP001521209"/>
    </source>
</evidence>
<dbReference type="PROSITE" id="PS50405">
    <property type="entry name" value="GST_CTER"/>
    <property type="match status" value="1"/>
</dbReference>
<dbReference type="Gene3D" id="1.20.1050.10">
    <property type="match status" value="1"/>
</dbReference>
<dbReference type="SUPFAM" id="SSF47616">
    <property type="entry name" value="GST C-terminal domain-like"/>
    <property type="match status" value="1"/>
</dbReference>
<feature type="domain" description="GST C-terminal" evidence="3">
    <location>
        <begin position="89"/>
        <end position="214"/>
    </location>
</feature>
<dbReference type="SUPFAM" id="SSF52833">
    <property type="entry name" value="Thioredoxin-like"/>
    <property type="match status" value="1"/>
</dbReference>
<reference evidence="4 5" key="1">
    <citation type="submission" date="2022-01" db="EMBL/GenBank/DDBJ databases">
        <authorList>
            <person name="Won M."/>
            <person name="Kim S.-J."/>
            <person name="Kwon S.-W."/>
        </authorList>
    </citation>
    <scope>NUCLEOTIDE SEQUENCE [LARGE SCALE GENOMIC DNA]</scope>
    <source>
        <strain evidence="4 5">KCTC 23505</strain>
    </source>
</reference>
<dbReference type="GO" id="GO:0016034">
    <property type="term" value="F:maleylacetoacetate isomerase activity"/>
    <property type="evidence" value="ECO:0007669"/>
    <property type="project" value="UniProtKB-EC"/>
</dbReference>
<accession>A0ABS9DUW5</accession>
<dbReference type="Pfam" id="PF13409">
    <property type="entry name" value="GST_N_2"/>
    <property type="match status" value="1"/>
</dbReference>
<dbReference type="PANTHER" id="PTHR42673">
    <property type="entry name" value="MALEYLACETOACETATE ISOMERASE"/>
    <property type="match status" value="1"/>
</dbReference>
<organism evidence="4 5">
    <name type="scientific">Acidiphilium iwatense</name>
    <dbReference type="NCBI Taxonomy" id="768198"/>
    <lineage>
        <taxon>Bacteria</taxon>
        <taxon>Pseudomonadati</taxon>
        <taxon>Pseudomonadota</taxon>
        <taxon>Alphaproteobacteria</taxon>
        <taxon>Acetobacterales</taxon>
        <taxon>Acidocellaceae</taxon>
        <taxon>Acidiphilium</taxon>
    </lineage>
</organism>
<keyword evidence="5" id="KW-1185">Reference proteome</keyword>
<dbReference type="SFLD" id="SFLDS00019">
    <property type="entry name" value="Glutathione_Transferase_(cytos"/>
    <property type="match status" value="1"/>
</dbReference>
<dbReference type="Gene3D" id="3.40.30.10">
    <property type="entry name" value="Glutaredoxin"/>
    <property type="match status" value="1"/>
</dbReference>
<dbReference type="Proteomes" id="UP001521209">
    <property type="component" value="Unassembled WGS sequence"/>
</dbReference>
<dbReference type="RefSeq" id="WP_235702389.1">
    <property type="nucleotide sequence ID" value="NZ_JAKGBZ010000001.1"/>
</dbReference>
<protein>
    <submittedName>
        <fullName evidence="4">Maleylacetoacetate isomerase</fullName>
        <ecNumber evidence="4">5.2.1.2</ecNumber>
    </submittedName>
</protein>
<dbReference type="CDD" id="cd03042">
    <property type="entry name" value="GST_N_Zeta"/>
    <property type="match status" value="1"/>
</dbReference>
<gene>
    <name evidence="4" type="primary">maiA</name>
    <name evidence="4" type="ORF">L2A60_00425</name>
</gene>
<name>A0ABS9DUW5_9PROT</name>
<proteinExistence type="inferred from homology"/>
<dbReference type="InterPro" id="IPR034330">
    <property type="entry name" value="GST_Zeta_C"/>
</dbReference>
<evidence type="ECO:0000259" key="3">
    <source>
        <dbReference type="PROSITE" id="PS50405"/>
    </source>
</evidence>
<evidence type="ECO:0000313" key="4">
    <source>
        <dbReference type="EMBL" id="MCF3945149.1"/>
    </source>
</evidence>
<dbReference type="CDD" id="cd03191">
    <property type="entry name" value="GST_C_Zeta"/>
    <property type="match status" value="1"/>
</dbReference>
<dbReference type="PANTHER" id="PTHR42673:SF4">
    <property type="entry name" value="MALEYLACETOACETATE ISOMERASE"/>
    <property type="match status" value="1"/>
</dbReference>
<dbReference type="InterPro" id="IPR036282">
    <property type="entry name" value="Glutathione-S-Trfase_C_sf"/>
</dbReference>
<comment type="similarity">
    <text evidence="1">Belongs to the GST superfamily. Zeta family.</text>
</comment>
<sequence>MADPSLYGYFRSSAAYRVRIALNLKNVPAETVSVHLRKGEQRGGAHLALNPAGLVPVWREDDGFTLGQSLAIIEYLDELHPEPPLLPADPRLRAWTREIALTIACDIHPLGNLRVLERLTSEFGADAGARKLWYRHWMALGFTAIEARLAQTAGRHAVGDAPTLADICLVPQLYNARRFGLDLTLYPRLVAVDEAARALPAFAAAAPERQPDSE</sequence>
<dbReference type="InterPro" id="IPR040079">
    <property type="entry name" value="Glutathione_S-Trfase"/>
</dbReference>
<dbReference type="EC" id="5.2.1.2" evidence="4"/>
<dbReference type="InterPro" id="IPR034333">
    <property type="entry name" value="GST_Zeta_N"/>
</dbReference>
<dbReference type="SFLD" id="SFLDG00358">
    <property type="entry name" value="Main_(cytGST)"/>
    <property type="match status" value="1"/>
</dbReference>